<accession>A0A8H5M382</accession>
<feature type="region of interest" description="Disordered" evidence="1">
    <location>
        <begin position="48"/>
        <end position="269"/>
    </location>
</feature>
<reference evidence="2 3" key="1">
    <citation type="journal article" date="2020" name="ISME J.">
        <title>Uncovering the hidden diversity of litter-decomposition mechanisms in mushroom-forming fungi.</title>
        <authorList>
            <person name="Floudas D."/>
            <person name="Bentzer J."/>
            <person name="Ahren D."/>
            <person name="Johansson T."/>
            <person name="Persson P."/>
            <person name="Tunlid A."/>
        </authorList>
    </citation>
    <scope>NUCLEOTIDE SEQUENCE [LARGE SCALE GENOMIC DNA]</scope>
    <source>
        <strain evidence="2 3">CBS 661.87</strain>
    </source>
</reference>
<organism evidence="2 3">
    <name type="scientific">Tricholomella constricta</name>
    <dbReference type="NCBI Taxonomy" id="117010"/>
    <lineage>
        <taxon>Eukaryota</taxon>
        <taxon>Fungi</taxon>
        <taxon>Dikarya</taxon>
        <taxon>Basidiomycota</taxon>
        <taxon>Agaricomycotina</taxon>
        <taxon>Agaricomycetes</taxon>
        <taxon>Agaricomycetidae</taxon>
        <taxon>Agaricales</taxon>
        <taxon>Tricholomatineae</taxon>
        <taxon>Lyophyllaceae</taxon>
        <taxon>Tricholomella</taxon>
    </lineage>
</organism>
<evidence type="ECO:0000313" key="3">
    <source>
        <dbReference type="Proteomes" id="UP000565441"/>
    </source>
</evidence>
<comment type="caution">
    <text evidence="2">The sequence shown here is derived from an EMBL/GenBank/DDBJ whole genome shotgun (WGS) entry which is preliminary data.</text>
</comment>
<feature type="compositionally biased region" description="Basic and acidic residues" evidence="1">
    <location>
        <begin position="229"/>
        <end position="260"/>
    </location>
</feature>
<feature type="compositionally biased region" description="Pro residues" evidence="1">
    <location>
        <begin position="99"/>
        <end position="108"/>
    </location>
</feature>
<dbReference type="AlphaFoldDB" id="A0A8H5M382"/>
<dbReference type="EMBL" id="JAACJP010000015">
    <property type="protein sequence ID" value="KAF5379655.1"/>
    <property type="molecule type" value="Genomic_DNA"/>
</dbReference>
<sequence>MSALSPTPTDTQELLTFGSPLALPGIPLRGPSPIRLTAEPPAFLGSSLGARMGDLFREKGPPTQSNSISEPGGHPYSSNSISSIAPLVDTQRRTHGPPHMEPPRPSPRVPDSEALWIIPAVPEASAPDTMPLAVARRTSDIPPPQVHRSRHDSGAAADKDKDNKTGSGFKETHSLPRPRREPSPPSSRVPQPLRSNLAVPEASAPDTMPLAVARRTSDIPPPQAHRSRHDSGAAADKDKDNKTGSGFKETHSLPRPRREPLPPSSRVPQPLRSILVAPTAPAPGTMSLALARRTSDIPPPQAHSSRHRMSDILPPQAHRSRRHSSAAADKDKYIAGPGPAETGLTWHNYSVEELNRRHLHQHHRIQAHRSRHYSSAAANEDRYIAGPGPAGPGFTLLVEELKRRHLNEQLFHQLRTAIPPPAPTYTDNQWALDPRFRCHRESTSYKDNAPPTPHYSLRNPAPFLYTQTLEGAPLDAPNGWVFRQWADLKLKRSLKLIPPGVHRRLRVGIRPFFFVIHLSNGSHAWAERLPPNLVVELMWDVDDKRGRALWIFLGGEWRELSFLHA</sequence>
<gene>
    <name evidence="2" type="ORF">D9615_005775</name>
</gene>
<keyword evidence="3" id="KW-1185">Reference proteome</keyword>
<feature type="compositionally biased region" description="Basic and acidic residues" evidence="1">
    <location>
        <begin position="151"/>
        <end position="182"/>
    </location>
</feature>
<dbReference type="Proteomes" id="UP000565441">
    <property type="component" value="Unassembled WGS sequence"/>
</dbReference>
<name>A0A8H5M382_9AGAR</name>
<evidence type="ECO:0000313" key="2">
    <source>
        <dbReference type="EMBL" id="KAF5379655.1"/>
    </source>
</evidence>
<feature type="region of interest" description="Disordered" evidence="1">
    <location>
        <begin position="295"/>
        <end position="339"/>
    </location>
</feature>
<protein>
    <submittedName>
        <fullName evidence="2">Uncharacterized protein</fullName>
    </submittedName>
</protein>
<feature type="compositionally biased region" description="Low complexity" evidence="1">
    <location>
        <begin position="186"/>
        <end position="195"/>
    </location>
</feature>
<evidence type="ECO:0000256" key="1">
    <source>
        <dbReference type="SAM" id="MobiDB-lite"/>
    </source>
</evidence>
<proteinExistence type="predicted"/>